<organism evidence="2">
    <name type="scientific">Oryza sativa subsp. japonica</name>
    <name type="common">Rice</name>
    <dbReference type="NCBI Taxonomy" id="39947"/>
    <lineage>
        <taxon>Eukaryota</taxon>
        <taxon>Viridiplantae</taxon>
        <taxon>Streptophyta</taxon>
        <taxon>Embryophyta</taxon>
        <taxon>Tracheophyta</taxon>
        <taxon>Spermatophyta</taxon>
        <taxon>Magnoliopsida</taxon>
        <taxon>Liliopsida</taxon>
        <taxon>Poales</taxon>
        <taxon>Poaceae</taxon>
        <taxon>BOP clade</taxon>
        <taxon>Oryzoideae</taxon>
        <taxon>Oryzeae</taxon>
        <taxon>Oryzinae</taxon>
        <taxon>Oryza</taxon>
        <taxon>Oryza sativa</taxon>
    </lineage>
</organism>
<dbReference type="AlphaFoldDB" id="B9F033"/>
<feature type="compositionally biased region" description="Basic and acidic residues" evidence="1">
    <location>
        <begin position="12"/>
        <end position="38"/>
    </location>
</feature>
<dbReference type="InterPro" id="IPR019734">
    <property type="entry name" value="TPR_rpt"/>
</dbReference>
<reference evidence="2" key="2">
    <citation type="submission" date="2008-12" db="EMBL/GenBank/DDBJ databases">
        <title>Improved gene annotation of the rice (Oryza sativa) genomes.</title>
        <authorList>
            <person name="Wang J."/>
            <person name="Li R."/>
            <person name="Fan W."/>
            <person name="Huang Q."/>
            <person name="Zhang J."/>
            <person name="Zhou Y."/>
            <person name="Hu Y."/>
            <person name="Zi S."/>
            <person name="Li J."/>
            <person name="Ni P."/>
            <person name="Zheng H."/>
            <person name="Zhang Y."/>
            <person name="Zhao M."/>
            <person name="Hao Q."/>
            <person name="McDermott J."/>
            <person name="Samudrala R."/>
            <person name="Kristiansen K."/>
            <person name="Wong G.K.-S."/>
        </authorList>
    </citation>
    <scope>NUCLEOTIDE SEQUENCE</scope>
</reference>
<feature type="region of interest" description="Disordered" evidence="1">
    <location>
        <begin position="1"/>
        <end position="93"/>
    </location>
</feature>
<dbReference type="PANTHER" id="PTHR46224">
    <property type="entry name" value="ANKYRIN REPEAT FAMILY PROTEIN"/>
    <property type="match status" value="1"/>
</dbReference>
<dbReference type="Proteomes" id="UP000007752">
    <property type="component" value="Chromosome 2"/>
</dbReference>
<feature type="compositionally biased region" description="Basic and acidic residues" evidence="1">
    <location>
        <begin position="70"/>
        <end position="82"/>
    </location>
</feature>
<accession>B9F033</accession>
<dbReference type="InterPro" id="IPR051616">
    <property type="entry name" value="Cul2-RING_E3_ligase_SR"/>
</dbReference>
<dbReference type="PANTHER" id="PTHR46224:SF63">
    <property type="entry name" value="OS02G0493300 PROTEIN"/>
    <property type="match status" value="1"/>
</dbReference>
<sequence length="257" mass="28095">MKSKQSRRRCRRCVDVDEADRRGGRRGPAAEKQRRELVPRSTVVLETEESEAVVADAADADPGSNQAELGRGRGDPVRDEQGGSRGCRGRPVPEVEPSCAVRLSIGMRSSASGGDDDGRAPSDYESGLEKEVAGLKLQGVEALKRQDYLAASDLYTKALCLDFNDATLYSNRSLCFLHMGDGDKAYGDAYTCRMMRPDWPKACYRQGAALMLLKEYQKACDALLDGFKMDPGNSEIENALREAMESLKISDGAKLTT</sequence>
<dbReference type="InterPro" id="IPR011990">
    <property type="entry name" value="TPR-like_helical_dom_sf"/>
</dbReference>
<dbReference type="EMBL" id="CM000139">
    <property type="protein sequence ID" value="EEE57024.1"/>
    <property type="molecule type" value="Genomic_DNA"/>
</dbReference>
<feature type="compositionally biased region" description="Basic residues" evidence="1">
    <location>
        <begin position="1"/>
        <end position="11"/>
    </location>
</feature>
<dbReference type="Gene3D" id="1.25.40.10">
    <property type="entry name" value="Tetratricopeptide repeat domain"/>
    <property type="match status" value="1"/>
</dbReference>
<evidence type="ECO:0000256" key="1">
    <source>
        <dbReference type="SAM" id="MobiDB-lite"/>
    </source>
</evidence>
<reference evidence="2" key="1">
    <citation type="journal article" date="2005" name="PLoS Biol.">
        <title>The genomes of Oryza sativa: a history of duplications.</title>
        <authorList>
            <person name="Yu J."/>
            <person name="Wang J."/>
            <person name="Lin W."/>
            <person name="Li S."/>
            <person name="Li H."/>
            <person name="Zhou J."/>
            <person name="Ni P."/>
            <person name="Dong W."/>
            <person name="Hu S."/>
            <person name="Zeng C."/>
            <person name="Zhang J."/>
            <person name="Zhang Y."/>
            <person name="Li R."/>
            <person name="Xu Z."/>
            <person name="Li S."/>
            <person name="Li X."/>
            <person name="Zheng H."/>
            <person name="Cong L."/>
            <person name="Lin L."/>
            <person name="Yin J."/>
            <person name="Geng J."/>
            <person name="Li G."/>
            <person name="Shi J."/>
            <person name="Liu J."/>
            <person name="Lv H."/>
            <person name="Li J."/>
            <person name="Wang J."/>
            <person name="Deng Y."/>
            <person name="Ran L."/>
            <person name="Shi X."/>
            <person name="Wang X."/>
            <person name="Wu Q."/>
            <person name="Li C."/>
            <person name="Ren X."/>
            <person name="Wang J."/>
            <person name="Wang X."/>
            <person name="Li D."/>
            <person name="Liu D."/>
            <person name="Zhang X."/>
            <person name="Ji Z."/>
            <person name="Zhao W."/>
            <person name="Sun Y."/>
            <person name="Zhang Z."/>
            <person name="Bao J."/>
            <person name="Han Y."/>
            <person name="Dong L."/>
            <person name="Ji J."/>
            <person name="Chen P."/>
            <person name="Wu S."/>
            <person name="Liu J."/>
            <person name="Xiao Y."/>
            <person name="Bu D."/>
            <person name="Tan J."/>
            <person name="Yang L."/>
            <person name="Ye C."/>
            <person name="Zhang J."/>
            <person name="Xu J."/>
            <person name="Zhou Y."/>
            <person name="Yu Y."/>
            <person name="Zhang B."/>
            <person name="Zhuang S."/>
            <person name="Wei H."/>
            <person name="Liu B."/>
            <person name="Lei M."/>
            <person name="Yu H."/>
            <person name="Li Y."/>
            <person name="Xu H."/>
            <person name="Wei S."/>
            <person name="He X."/>
            <person name="Fang L."/>
            <person name="Zhang Z."/>
            <person name="Zhang Y."/>
            <person name="Huang X."/>
            <person name="Su Z."/>
            <person name="Tong W."/>
            <person name="Li J."/>
            <person name="Tong Z."/>
            <person name="Li S."/>
            <person name="Ye J."/>
            <person name="Wang L."/>
            <person name="Fang L."/>
            <person name="Lei T."/>
            <person name="Chen C."/>
            <person name="Chen H."/>
            <person name="Xu Z."/>
            <person name="Li H."/>
            <person name="Huang H."/>
            <person name="Zhang F."/>
            <person name="Xu H."/>
            <person name="Li N."/>
            <person name="Zhao C."/>
            <person name="Li S."/>
            <person name="Dong L."/>
            <person name="Huang Y."/>
            <person name="Li L."/>
            <person name="Xi Y."/>
            <person name="Qi Q."/>
            <person name="Li W."/>
            <person name="Zhang B."/>
            <person name="Hu W."/>
            <person name="Zhang Y."/>
            <person name="Tian X."/>
            <person name="Jiao Y."/>
            <person name="Liang X."/>
            <person name="Jin J."/>
            <person name="Gao L."/>
            <person name="Zheng W."/>
            <person name="Hao B."/>
            <person name="Liu S."/>
            <person name="Wang W."/>
            <person name="Yuan L."/>
            <person name="Cao M."/>
            <person name="McDermott J."/>
            <person name="Samudrala R."/>
            <person name="Wang J."/>
            <person name="Wong G.K."/>
            <person name="Yang H."/>
        </authorList>
    </citation>
    <scope>NUCLEOTIDE SEQUENCE [LARGE SCALE GENOMIC DNA]</scope>
</reference>
<dbReference type="SUPFAM" id="SSF48452">
    <property type="entry name" value="TPR-like"/>
    <property type="match status" value="1"/>
</dbReference>
<feature type="compositionally biased region" description="Low complexity" evidence="1">
    <location>
        <begin position="52"/>
        <end position="61"/>
    </location>
</feature>
<evidence type="ECO:0000313" key="2">
    <source>
        <dbReference type="EMBL" id="EEE57024.1"/>
    </source>
</evidence>
<proteinExistence type="predicted"/>
<dbReference type="SMART" id="SM00028">
    <property type="entry name" value="TPR"/>
    <property type="match status" value="3"/>
</dbReference>
<gene>
    <name evidence="2" type="ORF">OsJ_06800</name>
</gene>
<name>B9F033_ORYSJ</name>
<protein>
    <submittedName>
        <fullName evidence="2">Uncharacterized protein</fullName>
    </submittedName>
</protein>